<evidence type="ECO:0008006" key="4">
    <source>
        <dbReference type="Google" id="ProtNLM"/>
    </source>
</evidence>
<dbReference type="Proteomes" id="UP000240572">
    <property type="component" value="Unassembled WGS sequence"/>
</dbReference>
<sequence>MKKIAAFCTMLLASGMMLQAQETKKEAPKSPAASAKNAIAEVNYSQPSKRGREIFGKLVPYGEVWRTGANMSTDLTVKTDVMFGGQELKAGTYAVFTIPGEQEWTVILNSQPKQKGASEYEENKDKNVLEVKAPVEHTKTVQEKFTISFVKDNMVFSWDNVRVPVQLKKK</sequence>
<organism evidence="2 3">
    <name type="scientific">Taibaiella chishuiensis</name>
    <dbReference type="NCBI Taxonomy" id="1434707"/>
    <lineage>
        <taxon>Bacteria</taxon>
        <taxon>Pseudomonadati</taxon>
        <taxon>Bacteroidota</taxon>
        <taxon>Chitinophagia</taxon>
        <taxon>Chitinophagales</taxon>
        <taxon>Chitinophagaceae</taxon>
        <taxon>Taibaiella</taxon>
    </lineage>
</organism>
<dbReference type="InterPro" id="IPR021314">
    <property type="entry name" value="DUF2911"/>
</dbReference>
<evidence type="ECO:0000313" key="3">
    <source>
        <dbReference type="Proteomes" id="UP000240572"/>
    </source>
</evidence>
<proteinExistence type="predicted"/>
<evidence type="ECO:0000256" key="1">
    <source>
        <dbReference type="SAM" id="SignalP"/>
    </source>
</evidence>
<comment type="caution">
    <text evidence="2">The sequence shown here is derived from an EMBL/GenBank/DDBJ whole genome shotgun (WGS) entry which is preliminary data.</text>
</comment>
<accession>A0A2P8D085</accession>
<protein>
    <recommendedName>
        <fullName evidence="4">DUF2911 family protein</fullName>
    </recommendedName>
</protein>
<dbReference type="EMBL" id="PYGD01000007">
    <property type="protein sequence ID" value="PSK90625.1"/>
    <property type="molecule type" value="Genomic_DNA"/>
</dbReference>
<dbReference type="OrthoDB" id="9808374at2"/>
<gene>
    <name evidence="2" type="ORF">B0I18_10735</name>
</gene>
<feature type="signal peptide" evidence="1">
    <location>
        <begin position="1"/>
        <end position="20"/>
    </location>
</feature>
<name>A0A2P8D085_9BACT</name>
<keyword evidence="3" id="KW-1185">Reference proteome</keyword>
<feature type="chain" id="PRO_5015194342" description="DUF2911 family protein" evidence="1">
    <location>
        <begin position="21"/>
        <end position="170"/>
    </location>
</feature>
<evidence type="ECO:0000313" key="2">
    <source>
        <dbReference type="EMBL" id="PSK90625.1"/>
    </source>
</evidence>
<dbReference type="Pfam" id="PF11138">
    <property type="entry name" value="DUF2911"/>
    <property type="match status" value="1"/>
</dbReference>
<dbReference type="RefSeq" id="WP_106523910.1">
    <property type="nucleotide sequence ID" value="NZ_PYGD01000007.1"/>
</dbReference>
<dbReference type="AlphaFoldDB" id="A0A2P8D085"/>
<keyword evidence="1" id="KW-0732">Signal</keyword>
<reference evidence="2 3" key="1">
    <citation type="submission" date="2018-03" db="EMBL/GenBank/DDBJ databases">
        <title>Genomic Encyclopedia of Type Strains, Phase III (KMG-III): the genomes of soil and plant-associated and newly described type strains.</title>
        <authorList>
            <person name="Whitman W."/>
        </authorList>
    </citation>
    <scope>NUCLEOTIDE SEQUENCE [LARGE SCALE GENOMIC DNA]</scope>
    <source>
        <strain evidence="2 3">CGMCC 1.12700</strain>
    </source>
</reference>